<dbReference type="InterPro" id="IPR050127">
    <property type="entry name" value="Serine_Proteases_S1"/>
</dbReference>
<evidence type="ECO:0000313" key="7">
    <source>
        <dbReference type="EMBL" id="AGM32448.1"/>
    </source>
</evidence>
<evidence type="ECO:0000256" key="5">
    <source>
        <dbReference type="ARBA" id="ARBA00022825"/>
    </source>
</evidence>
<organism evidence="7">
    <name type="scientific">Coptotermes formosanus</name>
    <name type="common">Formosan subterranean termite</name>
    <dbReference type="NCBI Taxonomy" id="36987"/>
    <lineage>
        <taxon>Eukaryota</taxon>
        <taxon>Metazoa</taxon>
        <taxon>Ecdysozoa</taxon>
        <taxon>Arthropoda</taxon>
        <taxon>Hexapoda</taxon>
        <taxon>Insecta</taxon>
        <taxon>Pterygota</taxon>
        <taxon>Neoptera</taxon>
        <taxon>Polyneoptera</taxon>
        <taxon>Dictyoptera</taxon>
        <taxon>Blattodea</taxon>
        <taxon>Blattoidea</taxon>
        <taxon>Termitoidae</taxon>
        <taxon>Rhinotermitidae</taxon>
        <taxon>Coptotermes</taxon>
    </lineage>
</organism>
<sequence>MGLIVDDSWFCGGSLISSQWVLTAGHCAGSSYQIVLGANRYDGSESGSQRVASRNSIVHN</sequence>
<dbReference type="GO" id="GO:0004252">
    <property type="term" value="F:serine-type endopeptidase activity"/>
    <property type="evidence" value="ECO:0007669"/>
    <property type="project" value="InterPro"/>
</dbReference>
<dbReference type="Gene3D" id="2.40.10.10">
    <property type="entry name" value="Trypsin-like serine proteases"/>
    <property type="match status" value="1"/>
</dbReference>
<dbReference type="InterPro" id="IPR001254">
    <property type="entry name" value="Trypsin_dom"/>
</dbReference>
<dbReference type="GO" id="GO:0005615">
    <property type="term" value="C:extracellular space"/>
    <property type="evidence" value="ECO:0007669"/>
    <property type="project" value="TreeGrafter"/>
</dbReference>
<dbReference type="InterPro" id="IPR009003">
    <property type="entry name" value="Peptidase_S1_PA"/>
</dbReference>
<keyword evidence="2" id="KW-0964">Secreted</keyword>
<proteinExistence type="evidence at transcript level"/>
<accession>R4V3S0</accession>
<dbReference type="PANTHER" id="PTHR24264:SF65">
    <property type="entry name" value="SRCR DOMAIN-CONTAINING PROTEIN"/>
    <property type="match status" value="1"/>
</dbReference>
<evidence type="ECO:0000259" key="6">
    <source>
        <dbReference type="Pfam" id="PF00089"/>
    </source>
</evidence>
<dbReference type="SUPFAM" id="SSF50494">
    <property type="entry name" value="Trypsin-like serine proteases"/>
    <property type="match status" value="1"/>
</dbReference>
<name>R4V3S0_COPFO</name>
<evidence type="ECO:0000256" key="4">
    <source>
        <dbReference type="ARBA" id="ARBA00022801"/>
    </source>
</evidence>
<protein>
    <submittedName>
        <fullName evidence="7">Trypsin-like serine protease</fullName>
    </submittedName>
</protein>
<dbReference type="GO" id="GO:0006508">
    <property type="term" value="P:proteolysis"/>
    <property type="evidence" value="ECO:0007669"/>
    <property type="project" value="UniProtKB-KW"/>
</dbReference>
<comment type="subcellular location">
    <subcellularLocation>
        <location evidence="1">Secreted</location>
    </subcellularLocation>
</comment>
<keyword evidence="5" id="KW-0720">Serine protease</keyword>
<keyword evidence="4" id="KW-0378">Hydrolase</keyword>
<dbReference type="AlphaFoldDB" id="R4V3S0"/>
<dbReference type="Pfam" id="PF00089">
    <property type="entry name" value="Trypsin"/>
    <property type="match status" value="1"/>
</dbReference>
<dbReference type="InterPro" id="IPR043504">
    <property type="entry name" value="Peptidase_S1_PA_chymotrypsin"/>
</dbReference>
<dbReference type="InterPro" id="IPR018114">
    <property type="entry name" value="TRYPSIN_HIS"/>
</dbReference>
<keyword evidence="3 7" id="KW-0645">Protease</keyword>
<evidence type="ECO:0000256" key="2">
    <source>
        <dbReference type="ARBA" id="ARBA00022525"/>
    </source>
</evidence>
<dbReference type="PANTHER" id="PTHR24264">
    <property type="entry name" value="TRYPSIN-RELATED"/>
    <property type="match status" value="1"/>
</dbReference>
<feature type="domain" description="Peptidase S1" evidence="6">
    <location>
        <begin position="8"/>
        <end position="59"/>
    </location>
</feature>
<evidence type="ECO:0000256" key="3">
    <source>
        <dbReference type="ARBA" id="ARBA00022670"/>
    </source>
</evidence>
<reference evidence="7" key="1">
    <citation type="submission" date="2013-02" db="EMBL/GenBank/DDBJ databases">
        <title>Immune-Related transcriptome of Coptotermes formosanus Shiraki workers: the defense mechanism.</title>
        <authorList>
            <person name="Hussain A."/>
            <person name="Li Y.F."/>
            <person name="Cheng Y."/>
            <person name="Liu Y."/>
            <person name="Chen C.C."/>
            <person name="Wen S.Y."/>
        </authorList>
    </citation>
    <scope>NUCLEOTIDE SEQUENCE</scope>
</reference>
<dbReference type="EMBL" id="KC571949">
    <property type="protein sequence ID" value="AGM32448.1"/>
    <property type="molecule type" value="mRNA"/>
</dbReference>
<evidence type="ECO:0000256" key="1">
    <source>
        <dbReference type="ARBA" id="ARBA00004613"/>
    </source>
</evidence>
<dbReference type="PROSITE" id="PS00134">
    <property type="entry name" value="TRYPSIN_HIS"/>
    <property type="match status" value="1"/>
</dbReference>